<feature type="region of interest" description="Disordered" evidence="1">
    <location>
        <begin position="1"/>
        <end position="21"/>
    </location>
</feature>
<feature type="compositionally biased region" description="Low complexity" evidence="1">
    <location>
        <begin position="158"/>
        <end position="171"/>
    </location>
</feature>
<feature type="region of interest" description="Disordered" evidence="1">
    <location>
        <begin position="129"/>
        <end position="200"/>
    </location>
</feature>
<evidence type="ECO:0000313" key="2">
    <source>
        <dbReference type="EMBL" id="TCP02083.1"/>
    </source>
</evidence>
<sequence>MGPLSQIDRSTPTSHDAAAATRSVAAVSAVDTGSEAVRVRLRSRQETRETGDATIDQALASSQSSPRTVTYSFNEVPAASASVELQQSRSSSDRQRVREALNYYATVAQVQFVEVGAGGDLQYAVTAAPSPAEVQKARGSAETQTEDQAQDERRENETAAAQQQATAEAATKVQLSQQTDDLLGLNLPDPDGQGGTPTLG</sequence>
<feature type="compositionally biased region" description="Polar residues" evidence="1">
    <location>
        <begin position="59"/>
        <end position="68"/>
    </location>
</feature>
<accession>A0A4R2MRP2</accession>
<feature type="region of interest" description="Disordered" evidence="1">
    <location>
        <begin position="41"/>
        <end position="68"/>
    </location>
</feature>
<evidence type="ECO:0000256" key="1">
    <source>
        <dbReference type="SAM" id="MobiDB-lite"/>
    </source>
</evidence>
<name>A0A4R2MRP2_RUBGE</name>
<protein>
    <submittedName>
        <fullName evidence="2">Uncharacterized protein</fullName>
    </submittedName>
</protein>
<dbReference type="GeneID" id="99686304"/>
<evidence type="ECO:0000313" key="3">
    <source>
        <dbReference type="Proteomes" id="UP000295106"/>
    </source>
</evidence>
<dbReference type="RefSeq" id="WP_132647547.1">
    <property type="nucleotide sequence ID" value="NZ_CP181386.1"/>
</dbReference>
<dbReference type="AlphaFoldDB" id="A0A4R2MRP2"/>
<dbReference type="Gene3D" id="3.40.390.10">
    <property type="entry name" value="Collagenase (Catalytic Domain)"/>
    <property type="match status" value="1"/>
</dbReference>
<feature type="compositionally biased region" description="Low complexity" evidence="1">
    <location>
        <begin position="180"/>
        <end position="191"/>
    </location>
</feature>
<organism evidence="2 3">
    <name type="scientific">Rubrivivax gelatinosus</name>
    <name type="common">Rhodocyclus gelatinosus</name>
    <name type="synonym">Rhodopseudomonas gelatinosa</name>
    <dbReference type="NCBI Taxonomy" id="28068"/>
    <lineage>
        <taxon>Bacteria</taxon>
        <taxon>Pseudomonadati</taxon>
        <taxon>Pseudomonadota</taxon>
        <taxon>Betaproteobacteria</taxon>
        <taxon>Burkholderiales</taxon>
        <taxon>Sphaerotilaceae</taxon>
        <taxon>Rubrivivax</taxon>
    </lineage>
</organism>
<dbReference type="InterPro" id="IPR024079">
    <property type="entry name" value="MetalloPept_cat_dom_sf"/>
</dbReference>
<dbReference type="GO" id="GO:0008237">
    <property type="term" value="F:metallopeptidase activity"/>
    <property type="evidence" value="ECO:0007669"/>
    <property type="project" value="InterPro"/>
</dbReference>
<gene>
    <name evidence="2" type="ORF">EV684_10788</name>
</gene>
<dbReference type="OrthoDB" id="9968302at2"/>
<comment type="caution">
    <text evidence="2">The sequence shown here is derived from an EMBL/GenBank/DDBJ whole genome shotgun (WGS) entry which is preliminary data.</text>
</comment>
<dbReference type="SUPFAM" id="SSF55486">
    <property type="entry name" value="Metalloproteases ('zincins'), catalytic domain"/>
    <property type="match status" value="1"/>
</dbReference>
<dbReference type="Proteomes" id="UP000295106">
    <property type="component" value="Unassembled WGS sequence"/>
</dbReference>
<reference evidence="2 3" key="1">
    <citation type="submission" date="2019-03" db="EMBL/GenBank/DDBJ databases">
        <title>Genomic Encyclopedia of Type Strains, Phase IV (KMG-IV): sequencing the most valuable type-strain genomes for metagenomic binning, comparative biology and taxonomic classification.</title>
        <authorList>
            <person name="Goeker M."/>
        </authorList>
    </citation>
    <scope>NUCLEOTIDE SEQUENCE [LARGE SCALE GENOMIC DNA]</scope>
    <source>
        <strain evidence="2 3">DSM 1709</strain>
    </source>
</reference>
<proteinExistence type="predicted"/>
<dbReference type="EMBL" id="SLXD01000007">
    <property type="protein sequence ID" value="TCP02083.1"/>
    <property type="molecule type" value="Genomic_DNA"/>
</dbReference>